<proteinExistence type="predicted"/>
<dbReference type="Proteomes" id="UP000490060">
    <property type="component" value="Unassembled WGS sequence"/>
</dbReference>
<dbReference type="Pfam" id="PF15595">
    <property type="entry name" value="Imm51"/>
    <property type="match status" value="1"/>
</dbReference>
<evidence type="ECO:0008006" key="3">
    <source>
        <dbReference type="Google" id="ProtNLM"/>
    </source>
</evidence>
<reference evidence="1 2" key="1">
    <citation type="submission" date="2017-11" db="EMBL/GenBank/DDBJ databases">
        <authorList>
            <person name="Duchaud E."/>
        </authorList>
    </citation>
    <scope>NUCLEOTIDE SEQUENCE [LARGE SCALE GENOMIC DNA]</scope>
    <source>
        <strain evidence="1 2">TNO010</strain>
    </source>
</reference>
<name>A0A2I2M7E3_9FLAO</name>
<protein>
    <recommendedName>
        <fullName evidence="3">Immunity protein 51</fullName>
    </recommendedName>
</protein>
<dbReference type="InterPro" id="IPR028956">
    <property type="entry name" value="Imm51"/>
</dbReference>
<accession>A0A2I2M7E3</accession>
<dbReference type="EMBL" id="OENE01000013">
    <property type="protein sequence ID" value="SOU88462.1"/>
    <property type="molecule type" value="Genomic_DNA"/>
</dbReference>
<sequence>MEIKEFKSKIKPFFWVAHSDSYSVCLNVGEFKNEIFETRADEGFEGGGYDWGSLACVFLNEKTPALKELIHFDPEGSMFCAYSKDKEALQKFIVAFKEACENEELIQDLFSRAELD</sequence>
<evidence type="ECO:0000313" key="1">
    <source>
        <dbReference type="EMBL" id="SOU88462.1"/>
    </source>
</evidence>
<organism evidence="1 2">
    <name type="scientific">Tenacibaculum finnmarkense genomovar ulcerans</name>
    <dbReference type="NCBI Taxonomy" id="2781388"/>
    <lineage>
        <taxon>Bacteria</taxon>
        <taxon>Pseudomonadati</taxon>
        <taxon>Bacteroidota</taxon>
        <taxon>Flavobacteriia</taxon>
        <taxon>Flavobacteriales</taxon>
        <taxon>Flavobacteriaceae</taxon>
        <taxon>Tenacibaculum</taxon>
        <taxon>Tenacibaculum finnmarkense</taxon>
    </lineage>
</organism>
<evidence type="ECO:0000313" key="2">
    <source>
        <dbReference type="Proteomes" id="UP000490060"/>
    </source>
</evidence>
<dbReference type="RefSeq" id="WP_172505157.1">
    <property type="nucleotide sequence ID" value="NZ_JAFMUG010000006.1"/>
</dbReference>
<gene>
    <name evidence="1" type="ORF">TNO010_200053</name>
</gene>
<dbReference type="AlphaFoldDB" id="A0A2I2M7E3"/>